<organism evidence="1 2">
    <name type="scientific">Saccharothrix espanaensis (strain ATCC 51144 / DSM 44229 / JCM 9112 / NBRC 15066 / NRRL 15764)</name>
    <dbReference type="NCBI Taxonomy" id="1179773"/>
    <lineage>
        <taxon>Bacteria</taxon>
        <taxon>Bacillati</taxon>
        <taxon>Actinomycetota</taxon>
        <taxon>Actinomycetes</taxon>
        <taxon>Pseudonocardiales</taxon>
        <taxon>Pseudonocardiaceae</taxon>
        <taxon>Saccharothrix</taxon>
    </lineage>
</organism>
<evidence type="ECO:0000313" key="1">
    <source>
        <dbReference type="EMBL" id="CCH35210.1"/>
    </source>
</evidence>
<sequence length="69" mass="7231">MLNLRGAAHLVGAAGIDRVWLASTEASESASPGRIICRNVDRIGRYDEHHPCGGAGTGGESESLRLLAM</sequence>
<dbReference type="Proteomes" id="UP000006281">
    <property type="component" value="Chromosome"/>
</dbReference>
<accession>K0K4M3</accession>
<dbReference type="EMBL" id="HE804045">
    <property type="protein sequence ID" value="CCH35210.1"/>
    <property type="molecule type" value="Genomic_DNA"/>
</dbReference>
<evidence type="ECO:0000313" key="2">
    <source>
        <dbReference type="Proteomes" id="UP000006281"/>
    </source>
</evidence>
<protein>
    <submittedName>
        <fullName evidence="1">Uncharacterized protein</fullName>
    </submittedName>
</protein>
<name>K0K4M3_SACES</name>
<dbReference type="HOGENOM" id="CLU_2773425_0_0_11"/>
<dbReference type="AlphaFoldDB" id="K0K4M3"/>
<gene>
    <name evidence="1" type="ordered locus">BN6_79920</name>
</gene>
<keyword evidence="2" id="KW-1185">Reference proteome</keyword>
<dbReference type="KEGG" id="sesp:BN6_79920"/>
<proteinExistence type="predicted"/>
<reference evidence="1 2" key="1">
    <citation type="journal article" date="2012" name="BMC Genomics">
        <title>Complete genome sequence of Saccharothrix espanaensis DSM 44229T and comparison to the other completely sequenced Pseudonocardiaceae.</title>
        <authorList>
            <person name="Strobel T."/>
            <person name="Al-Dilaimi A."/>
            <person name="Blom J."/>
            <person name="Gessner A."/>
            <person name="Kalinowski J."/>
            <person name="Luzhetska M."/>
            <person name="Puhler A."/>
            <person name="Szczepanowski R."/>
            <person name="Bechthold A."/>
            <person name="Ruckert C."/>
        </authorList>
    </citation>
    <scope>NUCLEOTIDE SEQUENCE [LARGE SCALE GENOMIC DNA]</scope>
    <source>
        <strain evidence="2">ATCC 51144 / DSM 44229 / JCM 9112 / NBRC 15066 / NRRL 15764</strain>
    </source>
</reference>